<dbReference type="SUPFAM" id="SSF54403">
    <property type="entry name" value="Cystatin/monellin"/>
    <property type="match status" value="1"/>
</dbReference>
<keyword evidence="1" id="KW-1133">Transmembrane helix</keyword>
<protein>
    <submittedName>
        <fullName evidence="2">Uncharacterized protein YpmB</fullName>
    </submittedName>
</protein>
<reference evidence="2 3" key="1">
    <citation type="submission" date="2016-10" db="EMBL/GenBank/DDBJ databases">
        <authorList>
            <person name="de Groot N.N."/>
        </authorList>
    </citation>
    <scope>NUCLEOTIDE SEQUENCE [LARGE SCALE GENOMIC DNA]</scope>
    <source>
        <strain evidence="2 3">DSM 19113</strain>
    </source>
</reference>
<dbReference type="EMBL" id="FOLI01000001">
    <property type="protein sequence ID" value="SFB83060.1"/>
    <property type="molecule type" value="Genomic_DNA"/>
</dbReference>
<sequence length="174" mass="19503">MERHDNLMVNMARPRKFSWSKFIAILVTIAVLIFAAFAFYAYLALRPMAKAESNVQTVVAQKTSLTDLHDMTVDYRDGATYAVLGSEKGKSKVAIIHGKKGKVQVFDYGNGISKAELKQKLTTDYHPKKVYSANLSEYQGALVWEISYQAKNGSLNYLTMDYKNGSIYRAVNGI</sequence>
<evidence type="ECO:0000256" key="1">
    <source>
        <dbReference type="SAM" id="Phobius"/>
    </source>
</evidence>
<keyword evidence="1" id="KW-0472">Membrane</keyword>
<keyword evidence="1" id="KW-0812">Transmembrane</keyword>
<dbReference type="AlphaFoldDB" id="A0A1I1EDL1"/>
<name>A0A1I1EDL1_9LACO</name>
<keyword evidence="3" id="KW-1185">Reference proteome</keyword>
<feature type="transmembrane region" description="Helical" evidence="1">
    <location>
        <begin position="21"/>
        <end position="43"/>
    </location>
</feature>
<dbReference type="InterPro" id="IPR046350">
    <property type="entry name" value="Cystatin_sf"/>
</dbReference>
<accession>A0A1I1EDL1</accession>
<evidence type="ECO:0000313" key="3">
    <source>
        <dbReference type="Proteomes" id="UP000199376"/>
    </source>
</evidence>
<evidence type="ECO:0000313" key="2">
    <source>
        <dbReference type="EMBL" id="SFB83060.1"/>
    </source>
</evidence>
<proteinExistence type="predicted"/>
<dbReference type="Proteomes" id="UP000199376">
    <property type="component" value="Unassembled WGS sequence"/>
</dbReference>
<dbReference type="OrthoDB" id="2242521at2"/>
<dbReference type="RefSeq" id="WP_143404263.1">
    <property type="nucleotide sequence ID" value="NZ_FOLI01000001.1"/>
</dbReference>
<dbReference type="STRING" id="283737.SAMN05660453_0343"/>
<gene>
    <name evidence="2" type="ORF">SAMN05660453_0343</name>
</gene>
<dbReference type="Gene3D" id="3.10.450.40">
    <property type="match status" value="1"/>
</dbReference>
<organism evidence="2 3">
    <name type="scientific">Fructobacillus durionis</name>
    <dbReference type="NCBI Taxonomy" id="283737"/>
    <lineage>
        <taxon>Bacteria</taxon>
        <taxon>Bacillati</taxon>
        <taxon>Bacillota</taxon>
        <taxon>Bacilli</taxon>
        <taxon>Lactobacillales</taxon>
        <taxon>Lactobacillaceae</taxon>
        <taxon>Fructobacillus</taxon>
    </lineage>
</organism>